<evidence type="ECO:0000256" key="10">
    <source>
        <dbReference type="ARBA" id="ARBA00023136"/>
    </source>
</evidence>
<dbReference type="SMART" id="SM00179">
    <property type="entry name" value="EGF_CA"/>
    <property type="match status" value="7"/>
</dbReference>
<dbReference type="InterPro" id="IPR001846">
    <property type="entry name" value="VWF_type-D"/>
</dbReference>
<dbReference type="Proteomes" id="UP000001554">
    <property type="component" value="Chromosome 9"/>
</dbReference>
<name>A0A9J7LPZ7_BRAFL</name>
<feature type="domain" description="VWFD" evidence="21">
    <location>
        <begin position="698"/>
        <end position="892"/>
    </location>
</feature>
<dbReference type="PROSITE" id="PS50026">
    <property type="entry name" value="EGF_3"/>
    <property type="match status" value="4"/>
</dbReference>
<dbReference type="SMART" id="SM00327">
    <property type="entry name" value="VWA"/>
    <property type="match status" value="1"/>
</dbReference>
<dbReference type="Gene3D" id="3.40.50.410">
    <property type="entry name" value="von Willebrand factor, type A domain"/>
    <property type="match status" value="1"/>
</dbReference>
<dbReference type="PROSITE" id="PS01186">
    <property type="entry name" value="EGF_2"/>
    <property type="match status" value="2"/>
</dbReference>
<dbReference type="InterPro" id="IPR001881">
    <property type="entry name" value="EGF-like_Ca-bd_dom"/>
</dbReference>
<evidence type="ECO:0000256" key="13">
    <source>
        <dbReference type="ARBA" id="ARBA00023180"/>
    </source>
</evidence>
<feature type="domain" description="AMOP" evidence="19">
    <location>
        <begin position="524"/>
        <end position="678"/>
    </location>
</feature>
<evidence type="ECO:0000256" key="1">
    <source>
        <dbReference type="ARBA" id="ARBA00004479"/>
    </source>
</evidence>
<dbReference type="CDD" id="cd00054">
    <property type="entry name" value="EGF_CA"/>
    <property type="match status" value="5"/>
</dbReference>
<dbReference type="PROSITE" id="PS51220">
    <property type="entry name" value="NIDO"/>
    <property type="match status" value="1"/>
</dbReference>
<dbReference type="Pfam" id="PF12662">
    <property type="entry name" value="cEGF"/>
    <property type="match status" value="2"/>
</dbReference>
<accession>A0A9J7LPZ7</accession>
<evidence type="ECO:0000259" key="19">
    <source>
        <dbReference type="PROSITE" id="PS50856"/>
    </source>
</evidence>
<dbReference type="RefSeq" id="XP_035686817.1">
    <property type="nucleotide sequence ID" value="XM_035830924.1"/>
</dbReference>
<dbReference type="InterPro" id="IPR049883">
    <property type="entry name" value="NOTCH1_EGF-like"/>
</dbReference>
<dbReference type="Pfam" id="PF07645">
    <property type="entry name" value="EGF_CA"/>
    <property type="match status" value="2"/>
</dbReference>
<dbReference type="Pfam" id="PF23263">
    <property type="entry name" value="C8-3_MUC4"/>
    <property type="match status" value="1"/>
</dbReference>
<evidence type="ECO:0000256" key="2">
    <source>
        <dbReference type="ARBA" id="ARBA00004613"/>
    </source>
</evidence>
<protein>
    <submittedName>
        <fullName evidence="23">Mucin-like protein</fullName>
    </submittedName>
</protein>
<keyword evidence="6 16" id="KW-0812">Transmembrane</keyword>
<keyword evidence="11 14" id="KW-1015">Disulfide bond</keyword>
<keyword evidence="22" id="KW-1185">Reference proteome</keyword>
<proteinExistence type="predicted"/>
<gene>
    <name evidence="23" type="primary">LOC118423030</name>
</gene>
<evidence type="ECO:0000256" key="7">
    <source>
        <dbReference type="ARBA" id="ARBA00022729"/>
    </source>
</evidence>
<dbReference type="InterPro" id="IPR009030">
    <property type="entry name" value="Growth_fac_rcpt_cys_sf"/>
</dbReference>
<dbReference type="InterPro" id="IPR018097">
    <property type="entry name" value="EGF_Ca-bd_CS"/>
</dbReference>
<dbReference type="PROSITE" id="PS01187">
    <property type="entry name" value="EGF_CA"/>
    <property type="match status" value="2"/>
</dbReference>
<dbReference type="SMART" id="SM00216">
    <property type="entry name" value="VWD"/>
    <property type="match status" value="1"/>
</dbReference>
<evidence type="ECO:0000256" key="5">
    <source>
        <dbReference type="ARBA" id="ARBA00022583"/>
    </source>
</evidence>
<evidence type="ECO:0000313" key="22">
    <source>
        <dbReference type="Proteomes" id="UP000001554"/>
    </source>
</evidence>
<evidence type="ECO:0000256" key="14">
    <source>
        <dbReference type="PROSITE-ProRule" id="PRU00076"/>
    </source>
</evidence>
<dbReference type="PANTHER" id="PTHR13802:SF52">
    <property type="entry name" value="MUCIN-4"/>
    <property type="match status" value="1"/>
</dbReference>
<keyword evidence="12" id="KW-0675">Receptor</keyword>
<evidence type="ECO:0000259" key="18">
    <source>
        <dbReference type="PROSITE" id="PS50234"/>
    </source>
</evidence>
<dbReference type="InterPro" id="IPR002035">
    <property type="entry name" value="VWF_A"/>
</dbReference>
<dbReference type="GeneID" id="118423030"/>
<feature type="domain" description="VWFA" evidence="18">
    <location>
        <begin position="4"/>
        <end position="175"/>
    </location>
</feature>
<evidence type="ECO:0000259" key="21">
    <source>
        <dbReference type="PROSITE" id="PS51233"/>
    </source>
</evidence>
<dbReference type="GO" id="GO:0005509">
    <property type="term" value="F:calcium ion binding"/>
    <property type="evidence" value="ECO:0007669"/>
    <property type="project" value="InterPro"/>
</dbReference>
<evidence type="ECO:0000256" key="8">
    <source>
        <dbReference type="ARBA" id="ARBA00022737"/>
    </source>
</evidence>
<keyword evidence="5" id="KW-0254">Endocytosis</keyword>
<evidence type="ECO:0000313" key="23">
    <source>
        <dbReference type="RefSeq" id="XP_035686817.1"/>
    </source>
</evidence>
<feature type="region of interest" description="Disordered" evidence="15">
    <location>
        <begin position="1582"/>
        <end position="1605"/>
    </location>
</feature>
<dbReference type="SMART" id="SM00539">
    <property type="entry name" value="NIDO"/>
    <property type="match status" value="1"/>
</dbReference>
<keyword evidence="10 16" id="KW-0472">Membrane</keyword>
<dbReference type="InterPro" id="IPR056619">
    <property type="entry name" value="C8-3_MUC4"/>
</dbReference>
<keyword evidence="7" id="KW-0732">Signal</keyword>
<dbReference type="InterPro" id="IPR003886">
    <property type="entry name" value="NIDO_dom"/>
</dbReference>
<dbReference type="OrthoDB" id="10047277at2759"/>
<evidence type="ECO:0000259" key="17">
    <source>
        <dbReference type="PROSITE" id="PS50026"/>
    </source>
</evidence>
<feature type="compositionally biased region" description="Basic and acidic residues" evidence="15">
    <location>
        <begin position="1582"/>
        <end position="1597"/>
    </location>
</feature>
<comment type="subcellular location">
    <subcellularLocation>
        <location evidence="1">Membrane</location>
        <topology evidence="1">Single-pass type I membrane protein</topology>
    </subcellularLocation>
    <subcellularLocation>
        <location evidence="2">Secreted</location>
    </subcellularLocation>
</comment>
<dbReference type="SUPFAM" id="SSF57184">
    <property type="entry name" value="Growth factor receptor domain"/>
    <property type="match status" value="2"/>
</dbReference>
<comment type="caution">
    <text evidence="14">Lacks conserved residue(s) required for the propagation of feature annotation.</text>
</comment>
<evidence type="ECO:0000256" key="15">
    <source>
        <dbReference type="SAM" id="MobiDB-lite"/>
    </source>
</evidence>
<keyword evidence="9 16" id="KW-1133">Transmembrane helix</keyword>
<evidence type="ECO:0000256" key="4">
    <source>
        <dbReference type="ARBA" id="ARBA00022536"/>
    </source>
</evidence>
<dbReference type="InterPro" id="IPR026823">
    <property type="entry name" value="cEGF"/>
</dbReference>
<dbReference type="Pfam" id="PF00094">
    <property type="entry name" value="VWD"/>
    <property type="match status" value="1"/>
</dbReference>
<dbReference type="InterPro" id="IPR000152">
    <property type="entry name" value="EGF-type_Asp/Asn_hydroxyl_site"/>
</dbReference>
<feature type="domain" description="EGF-like" evidence="17">
    <location>
        <begin position="1323"/>
        <end position="1363"/>
    </location>
</feature>
<evidence type="ECO:0000256" key="16">
    <source>
        <dbReference type="SAM" id="Phobius"/>
    </source>
</evidence>
<feature type="transmembrane region" description="Helical" evidence="16">
    <location>
        <begin position="1544"/>
        <end position="1570"/>
    </location>
</feature>
<dbReference type="InterPro" id="IPR000742">
    <property type="entry name" value="EGF"/>
</dbReference>
<keyword evidence="8" id="KW-0677">Repeat</keyword>
<dbReference type="InterPro" id="IPR051495">
    <property type="entry name" value="Epithelial_Barrier/Signaling"/>
</dbReference>
<feature type="domain" description="EGF-like" evidence="17">
    <location>
        <begin position="1106"/>
        <end position="1152"/>
    </location>
</feature>
<dbReference type="FunFam" id="2.10.25.10:FF:000009">
    <property type="entry name" value="Low-density lipoprotein receptor isoform 1"/>
    <property type="match status" value="1"/>
</dbReference>
<feature type="domain" description="NIDO" evidence="20">
    <location>
        <begin position="348"/>
        <end position="519"/>
    </location>
</feature>
<feature type="domain" description="EGF-like" evidence="17">
    <location>
        <begin position="1153"/>
        <end position="1190"/>
    </location>
</feature>
<keyword evidence="13" id="KW-0325">Glycoprotein</keyword>
<dbReference type="PROSITE" id="PS50856">
    <property type="entry name" value="AMOP"/>
    <property type="match status" value="1"/>
</dbReference>
<dbReference type="SMART" id="SM00181">
    <property type="entry name" value="EGF"/>
    <property type="match status" value="8"/>
</dbReference>
<dbReference type="PROSITE" id="PS00010">
    <property type="entry name" value="ASX_HYDROXYL"/>
    <property type="match status" value="4"/>
</dbReference>
<dbReference type="InterPro" id="IPR005533">
    <property type="entry name" value="AMOP_dom"/>
</dbReference>
<dbReference type="GO" id="GO:0007160">
    <property type="term" value="P:cell-matrix adhesion"/>
    <property type="evidence" value="ECO:0007669"/>
    <property type="project" value="InterPro"/>
</dbReference>
<evidence type="ECO:0000256" key="6">
    <source>
        <dbReference type="ARBA" id="ARBA00022692"/>
    </source>
</evidence>
<dbReference type="FunFam" id="2.10.25.10:FF:000240">
    <property type="entry name" value="Vitamin K-dependent protein S"/>
    <property type="match status" value="2"/>
</dbReference>
<evidence type="ECO:0000259" key="20">
    <source>
        <dbReference type="PROSITE" id="PS51220"/>
    </source>
</evidence>
<dbReference type="SUPFAM" id="SSF53300">
    <property type="entry name" value="vWA-like"/>
    <property type="match status" value="1"/>
</dbReference>
<dbReference type="SUPFAM" id="SSF57196">
    <property type="entry name" value="EGF/Laminin"/>
    <property type="match status" value="1"/>
</dbReference>
<dbReference type="Gene3D" id="2.10.25.10">
    <property type="entry name" value="Laminin"/>
    <property type="match status" value="8"/>
</dbReference>
<keyword evidence="3" id="KW-0964">Secreted</keyword>
<dbReference type="PROSITE" id="PS50234">
    <property type="entry name" value="VWFA"/>
    <property type="match status" value="1"/>
</dbReference>
<evidence type="ECO:0000256" key="9">
    <source>
        <dbReference type="ARBA" id="ARBA00022989"/>
    </source>
</evidence>
<evidence type="ECO:0000256" key="11">
    <source>
        <dbReference type="ARBA" id="ARBA00023157"/>
    </source>
</evidence>
<dbReference type="PANTHER" id="PTHR13802">
    <property type="entry name" value="MUCIN 4-RELATED"/>
    <property type="match status" value="1"/>
</dbReference>
<dbReference type="GO" id="GO:0005201">
    <property type="term" value="F:extracellular matrix structural constituent"/>
    <property type="evidence" value="ECO:0000318"/>
    <property type="project" value="GO_Central"/>
</dbReference>
<keyword evidence="4 14" id="KW-0245">EGF-like domain</keyword>
<dbReference type="PROSITE" id="PS51233">
    <property type="entry name" value="VWFD"/>
    <property type="match status" value="1"/>
</dbReference>
<feature type="disulfide bond" evidence="14">
    <location>
        <begin position="1199"/>
        <end position="1209"/>
    </location>
</feature>
<sequence>MPVDLVFLLDGSGSITAPNFEITKSFVQNTTSDFQIGTAHTQVGVVQYEDNPYDEFPLNQYATLDELLTAIRNITYRGGGTQTGKAIDHVVDNSLTESHGARPGVPKVVIVVTDGQSWDSVVAPAQRANHSGIIMVAIGVGSGYDINELMEIASSNDTLGTVTDFALLERLKEDILPTVCEQIPDVDECNQIDKGGCAQNCHNLHGSYYCTCNDGYTLAEDKHSCDDIDECPAPGCHFCTNVPGSYRCTCPGYHRLVNEKDCRDEDLYPYGEEVGKSQVKWDYRACMKRELPAEGFRFFGQRHHNIHVCHNGIVAFTKIRPPVWPTKLTDKQWWKTPAIAPFLAKSRPYVSRDIYESRRGKIYYEIFEKGDGNPNTTTIIDKARDYGRSARKFKNPGYEPVWVLVITWTNIAPDCTTFAKGQCPVDKNNLPLNRFQLALSTDGQYSYATFVYPAKTIQWASPDELQPFGNKFPAAIAVAGYNAGDGTNAVDLDESGTMKMKRLGEARNGGIWTFALQHQTGDTVPDQHIVKCSQWFRAQEIPDPTKLVGYPALPGPYSCPCTAEQAHYDNTYKDFRPVPWKMERRCVDSRRRIHSFVDSKRYKLRRTCCYSHSYWRSEWRRGWFRWRIRGGSLLTGHKGGHLFMGDDKTVDEEAYHQCCVKSAGARNGWYCQRFAQLRPLSVPTNYGNPCKNYPINIGWIRAWGDPHITTLDGTQYTFNGMGEYVLLDIDDGEYQFQARTSPVQEHLGATVFSALVVQHRNHSAIQLELVGTSDMQLYINRSWADMSLFELEDYEMDVDDNAVIARTGNNSLLIVFVSGISVKATAEKAMLFFEFTLPPEFMNKTKGLLGRWDRDKSNDFEAFDGTVLPADASERELYSFGTSWQITEEDGPKTSLFYYKAGEGVETFRNDSFQPTFTGEIIFSDPDMKQRAIAVCGNVTSCLYDVSMTNDIEVGEVSVKISDSHREAVEGRDKFPPTVEGPESLHVTTGELLHVTLTANDSKGLNTTFDLEEAPVGVSLVQGYDEAVLKINVTSTEPFNVKVTVSNSDNSTALYWPVVYLCSCFNGGYCNDSYDPDSSFVGSEARFYQQLCICKDGLSGDQCETDIDACAANFAPCFLGVNCTDLPPPAGVDGYECGECPDGYTGNGTVCQDIDECETDEGSQCHHICVNFVGNFTCTCNNGYYLSDDGFSCKDINECELPNNCSQLCTNTNGSFACACQEGFVLEPDGEYCQPEDPCGSDKDPGCSNATSWCTVNTTGHAQCVCLRGFEIGEDGVTCIDKDECATGENHCDQVCENTPGSYGCLCEDGYILTDDPVRPCQDIDECYEGTYNCTGNENCLNEPGTYSCACAPGTFLQGDICAPELIVVSVSTLPSSTVTTTVNTEDRIEDSTVVLEVAMDVPEFQFTAESDKQLMATVAAVLTSFCTRHAREYPACASTTASRVTFTEADVHMPTRFPRAAGDRMLLGLYVTYPDNMHVFPGHILLSALQQHKTDIEETLGYNQVLTMALLNTYVMNEGYTLPPSEGGSSARAPNGEESGESFYPGMGAVLGGGAVCLVGVLVLVALLYRCKRIQSKVSDLPRGEQFQEPREKDIQAVDSPTSW</sequence>
<dbReference type="GO" id="GO:0016020">
    <property type="term" value="C:membrane"/>
    <property type="evidence" value="ECO:0007669"/>
    <property type="project" value="UniProtKB-SubCell"/>
</dbReference>
<dbReference type="GO" id="GO:0006897">
    <property type="term" value="P:endocytosis"/>
    <property type="evidence" value="ECO:0007669"/>
    <property type="project" value="UniProtKB-KW"/>
</dbReference>
<feature type="domain" description="EGF-like" evidence="17">
    <location>
        <begin position="1195"/>
        <end position="1234"/>
    </location>
</feature>
<dbReference type="PRINTS" id="PR00453">
    <property type="entry name" value="VWFADOMAIN"/>
</dbReference>
<evidence type="ECO:0000256" key="3">
    <source>
        <dbReference type="ARBA" id="ARBA00022525"/>
    </source>
</evidence>
<dbReference type="Pfam" id="PF00092">
    <property type="entry name" value="VWA"/>
    <property type="match status" value="1"/>
</dbReference>
<evidence type="ECO:0000256" key="12">
    <source>
        <dbReference type="ARBA" id="ARBA00023170"/>
    </source>
</evidence>
<reference evidence="23" key="2">
    <citation type="submission" date="2025-08" db="UniProtKB">
        <authorList>
            <consortium name="RefSeq"/>
        </authorList>
    </citation>
    <scope>IDENTIFICATION</scope>
    <source>
        <strain evidence="23">S238N-H82</strain>
        <tissue evidence="23">Testes</tissue>
    </source>
</reference>
<dbReference type="KEGG" id="bfo:118423030"/>
<dbReference type="GO" id="GO:0005576">
    <property type="term" value="C:extracellular region"/>
    <property type="evidence" value="ECO:0000318"/>
    <property type="project" value="GO_Central"/>
</dbReference>
<organism evidence="22 23">
    <name type="scientific">Branchiostoma floridae</name>
    <name type="common">Florida lancelet</name>
    <name type="synonym">Amphioxus</name>
    <dbReference type="NCBI Taxonomy" id="7739"/>
    <lineage>
        <taxon>Eukaryota</taxon>
        <taxon>Metazoa</taxon>
        <taxon>Chordata</taxon>
        <taxon>Cephalochordata</taxon>
        <taxon>Leptocardii</taxon>
        <taxon>Amphioxiformes</taxon>
        <taxon>Branchiostomatidae</taxon>
        <taxon>Branchiostoma</taxon>
    </lineage>
</organism>
<dbReference type="Pfam" id="PF06119">
    <property type="entry name" value="NIDO"/>
    <property type="match status" value="1"/>
</dbReference>
<dbReference type="InterPro" id="IPR036465">
    <property type="entry name" value="vWFA_dom_sf"/>
</dbReference>
<reference evidence="22" key="1">
    <citation type="journal article" date="2020" name="Nat. Ecol. Evol.">
        <title>Deeply conserved synteny resolves early events in vertebrate evolution.</title>
        <authorList>
            <person name="Simakov O."/>
            <person name="Marletaz F."/>
            <person name="Yue J.X."/>
            <person name="O'Connell B."/>
            <person name="Jenkins J."/>
            <person name="Brandt A."/>
            <person name="Calef R."/>
            <person name="Tung C.H."/>
            <person name="Huang T.K."/>
            <person name="Schmutz J."/>
            <person name="Satoh N."/>
            <person name="Yu J.K."/>
            <person name="Putnam N.H."/>
            <person name="Green R.E."/>
            <person name="Rokhsar D.S."/>
        </authorList>
    </citation>
    <scope>NUCLEOTIDE SEQUENCE [LARGE SCALE GENOMIC DNA]</scope>
    <source>
        <strain evidence="22">S238N-H82</strain>
    </source>
</reference>
<dbReference type="OMA" id="TGHAQCV"/>
<dbReference type="FunFam" id="3.40.50.410:FF:000004">
    <property type="entry name" value="collagen alpha-6(VI) chain"/>
    <property type="match status" value="1"/>
</dbReference>